<keyword evidence="2" id="KW-0472">Membrane</keyword>
<keyword evidence="2" id="KW-1133">Transmembrane helix</keyword>
<reference evidence="3 4" key="1">
    <citation type="submission" date="2019-09" db="EMBL/GenBank/DDBJ databases">
        <authorList>
            <person name="Kritzky A."/>
            <person name="Schelkanova E.Y."/>
            <person name="Alkhova Z.V."/>
            <person name="Smirnova N.I."/>
        </authorList>
    </citation>
    <scope>NUCLEOTIDE SEQUENCE [LARGE SCALE GENOMIC DNA]</scope>
    <source>
        <strain evidence="3 4">M1526</strain>
    </source>
</reference>
<evidence type="ECO:0000313" key="4">
    <source>
        <dbReference type="Proteomes" id="UP000323225"/>
    </source>
</evidence>
<feature type="transmembrane region" description="Helical" evidence="2">
    <location>
        <begin position="46"/>
        <end position="70"/>
    </location>
</feature>
<gene>
    <name evidence="3" type="ORF">F0M16_07845</name>
</gene>
<evidence type="ECO:0000313" key="3">
    <source>
        <dbReference type="EMBL" id="KAA1255121.1"/>
    </source>
</evidence>
<accession>A0A5Q6PJS8</accession>
<evidence type="ECO:0000256" key="2">
    <source>
        <dbReference type="SAM" id="Phobius"/>
    </source>
</evidence>
<name>A0A5Q6PJS8_VIBCL</name>
<comment type="caution">
    <text evidence="3">The sequence shown here is derived from an EMBL/GenBank/DDBJ whole genome shotgun (WGS) entry which is preliminary data.</text>
</comment>
<evidence type="ECO:0000256" key="1">
    <source>
        <dbReference type="SAM" id="MobiDB-lite"/>
    </source>
</evidence>
<feature type="region of interest" description="Disordered" evidence="1">
    <location>
        <begin position="125"/>
        <end position="155"/>
    </location>
</feature>
<dbReference type="AlphaFoldDB" id="A0A5Q6PJS8"/>
<organism evidence="3 4">
    <name type="scientific">Vibrio cholerae</name>
    <dbReference type="NCBI Taxonomy" id="666"/>
    <lineage>
        <taxon>Bacteria</taxon>
        <taxon>Pseudomonadati</taxon>
        <taxon>Pseudomonadota</taxon>
        <taxon>Gammaproteobacteria</taxon>
        <taxon>Vibrionales</taxon>
        <taxon>Vibrionaceae</taxon>
        <taxon>Vibrio</taxon>
    </lineage>
</organism>
<keyword evidence="2" id="KW-0812">Transmembrane</keyword>
<sequence>MKLEQKQGFRVSEDGAYYINIESEDILERMRKKNISLSKKARNLGICIKAAPAIAFFIAYPLGALISSIIQKPVEEAFYIVAPVIAITLYISLKKLSGAHQDVIEAIGKQVDSAVAETQEIAYGERNVNENVEDQEADSDSGFGEENQKHMRKTD</sequence>
<dbReference type="Proteomes" id="UP000323225">
    <property type="component" value="Unassembled WGS sequence"/>
</dbReference>
<dbReference type="EMBL" id="VUAA01000007">
    <property type="protein sequence ID" value="KAA1255121.1"/>
    <property type="molecule type" value="Genomic_DNA"/>
</dbReference>
<feature type="transmembrane region" description="Helical" evidence="2">
    <location>
        <begin position="76"/>
        <end position="93"/>
    </location>
</feature>
<protein>
    <submittedName>
        <fullName evidence="3">Uncharacterized protein</fullName>
    </submittedName>
</protein>
<feature type="compositionally biased region" description="Basic and acidic residues" evidence="1">
    <location>
        <begin position="146"/>
        <end position="155"/>
    </location>
</feature>
<proteinExistence type="predicted"/>